<dbReference type="AlphaFoldDB" id="A0A6A2ZY70"/>
<evidence type="ECO:0000313" key="5">
    <source>
        <dbReference type="Proteomes" id="UP000436088"/>
    </source>
</evidence>
<dbReference type="CDD" id="cd06222">
    <property type="entry name" value="RNase_H_like"/>
    <property type="match status" value="1"/>
</dbReference>
<dbReference type="InterPro" id="IPR044730">
    <property type="entry name" value="RNase_H-like_dom_plant"/>
</dbReference>
<name>A0A6A2ZY70_HIBSY</name>
<dbReference type="InterPro" id="IPR026960">
    <property type="entry name" value="RVT-Znf"/>
</dbReference>
<feature type="transmembrane region" description="Helical" evidence="1">
    <location>
        <begin position="72"/>
        <end position="94"/>
    </location>
</feature>
<keyword evidence="5" id="KW-1185">Reference proteome</keyword>
<keyword evidence="1" id="KW-1133">Transmembrane helix</keyword>
<feature type="domain" description="RNase H type-1" evidence="2">
    <location>
        <begin position="172"/>
        <end position="280"/>
    </location>
</feature>
<evidence type="ECO:0000313" key="4">
    <source>
        <dbReference type="EMBL" id="KAE8696798.1"/>
    </source>
</evidence>
<proteinExistence type="predicted"/>
<dbReference type="PANTHER" id="PTHR47723">
    <property type="entry name" value="OS05G0353850 PROTEIN"/>
    <property type="match status" value="1"/>
</dbReference>
<dbReference type="SUPFAM" id="SSF53098">
    <property type="entry name" value="Ribonuclease H-like"/>
    <property type="match status" value="1"/>
</dbReference>
<sequence>MMVDQCPNLISRTNFNPIWRALAKYWKDLQARIAWSVGNDISVRPLKDIGVPSLGSLSEHVGMLNSFSRITLLWISLIIVGNVIMVNSLGLLLMKCTYIHPGNVAWNPKDTFWKALWKIQVPQRLRVFLWVAYKNHLMTNLERCHRSIGSSPFYGFCSSVEESSIHILRDCIGSVGGLFRNNTSDWISGFQKSIGITSTIQAELWAILIGLQCAQKKGFEMVQIHFDCVEAVDIVNNPNASRNPLSLVRLIDAIRCGAWATEVVWTPQECNKPANYLVRTATPHSLELIYLFLPPAEVISLLEQDSVIVPLLQ</sequence>
<dbReference type="Pfam" id="PF13456">
    <property type="entry name" value="RVT_3"/>
    <property type="match status" value="1"/>
</dbReference>
<organism evidence="4 5">
    <name type="scientific">Hibiscus syriacus</name>
    <name type="common">Rose of Sharon</name>
    <dbReference type="NCBI Taxonomy" id="106335"/>
    <lineage>
        <taxon>Eukaryota</taxon>
        <taxon>Viridiplantae</taxon>
        <taxon>Streptophyta</taxon>
        <taxon>Embryophyta</taxon>
        <taxon>Tracheophyta</taxon>
        <taxon>Spermatophyta</taxon>
        <taxon>Magnoliopsida</taxon>
        <taxon>eudicotyledons</taxon>
        <taxon>Gunneridae</taxon>
        <taxon>Pentapetalae</taxon>
        <taxon>rosids</taxon>
        <taxon>malvids</taxon>
        <taxon>Malvales</taxon>
        <taxon>Malvaceae</taxon>
        <taxon>Malvoideae</taxon>
        <taxon>Hibiscus</taxon>
    </lineage>
</organism>
<accession>A0A6A2ZY70</accession>
<dbReference type="EMBL" id="VEPZ02001059">
    <property type="protein sequence ID" value="KAE8696798.1"/>
    <property type="molecule type" value="Genomic_DNA"/>
</dbReference>
<gene>
    <name evidence="4" type="ORF">F3Y22_tig00110646pilonHSYRG00115</name>
</gene>
<evidence type="ECO:0000256" key="1">
    <source>
        <dbReference type="SAM" id="Phobius"/>
    </source>
</evidence>
<dbReference type="InterPro" id="IPR012337">
    <property type="entry name" value="RNaseH-like_sf"/>
</dbReference>
<dbReference type="PANTHER" id="PTHR47723:SF19">
    <property type="entry name" value="POLYNUCLEOTIDYL TRANSFERASE, RIBONUCLEASE H-LIKE SUPERFAMILY PROTEIN"/>
    <property type="match status" value="1"/>
</dbReference>
<feature type="domain" description="Reverse transcriptase zinc-binding" evidence="3">
    <location>
        <begin position="107"/>
        <end position="171"/>
    </location>
</feature>
<dbReference type="InterPro" id="IPR036397">
    <property type="entry name" value="RNaseH_sf"/>
</dbReference>
<dbReference type="GO" id="GO:0003676">
    <property type="term" value="F:nucleic acid binding"/>
    <property type="evidence" value="ECO:0007669"/>
    <property type="project" value="InterPro"/>
</dbReference>
<keyword evidence="1" id="KW-0472">Membrane</keyword>
<keyword evidence="1" id="KW-0812">Transmembrane</keyword>
<dbReference type="GO" id="GO:0004523">
    <property type="term" value="F:RNA-DNA hybrid ribonuclease activity"/>
    <property type="evidence" value="ECO:0007669"/>
    <property type="project" value="InterPro"/>
</dbReference>
<dbReference type="InterPro" id="IPR002156">
    <property type="entry name" value="RNaseH_domain"/>
</dbReference>
<dbReference type="Proteomes" id="UP000436088">
    <property type="component" value="Unassembled WGS sequence"/>
</dbReference>
<dbReference type="Pfam" id="PF13966">
    <property type="entry name" value="zf-RVT"/>
    <property type="match status" value="1"/>
</dbReference>
<dbReference type="InterPro" id="IPR053151">
    <property type="entry name" value="RNase_H-like"/>
</dbReference>
<evidence type="ECO:0008006" key="6">
    <source>
        <dbReference type="Google" id="ProtNLM"/>
    </source>
</evidence>
<evidence type="ECO:0000259" key="2">
    <source>
        <dbReference type="Pfam" id="PF13456"/>
    </source>
</evidence>
<evidence type="ECO:0000259" key="3">
    <source>
        <dbReference type="Pfam" id="PF13966"/>
    </source>
</evidence>
<comment type="caution">
    <text evidence="4">The sequence shown here is derived from an EMBL/GenBank/DDBJ whole genome shotgun (WGS) entry which is preliminary data.</text>
</comment>
<dbReference type="Gene3D" id="3.30.420.10">
    <property type="entry name" value="Ribonuclease H-like superfamily/Ribonuclease H"/>
    <property type="match status" value="1"/>
</dbReference>
<protein>
    <recommendedName>
        <fullName evidence="6">RNase H type-1 domain-containing protein</fullName>
    </recommendedName>
</protein>
<reference evidence="4" key="1">
    <citation type="submission" date="2019-09" db="EMBL/GenBank/DDBJ databases">
        <title>Draft genome information of white flower Hibiscus syriacus.</title>
        <authorList>
            <person name="Kim Y.-M."/>
        </authorList>
    </citation>
    <scope>NUCLEOTIDE SEQUENCE [LARGE SCALE GENOMIC DNA]</scope>
    <source>
        <strain evidence="4">YM2019G1</strain>
    </source>
</reference>